<dbReference type="EMBL" id="WBNH01002246">
    <property type="protein sequence ID" value="NXX75994.1"/>
    <property type="molecule type" value="Genomic_DNA"/>
</dbReference>
<feature type="domain" description="ABC transmembrane type-1" evidence="16">
    <location>
        <begin position="1"/>
        <end position="229"/>
    </location>
</feature>
<keyword evidence="9 13" id="KW-1133">Transmembrane helix</keyword>
<feature type="domain" description="ABC transporter" evidence="15">
    <location>
        <begin position="241"/>
        <end position="490"/>
    </location>
</feature>
<evidence type="ECO:0000313" key="17">
    <source>
        <dbReference type="EMBL" id="NXX75994.1"/>
    </source>
</evidence>
<comment type="subcellular location">
    <subcellularLocation>
        <location evidence="1">Endomembrane system</location>
        <topology evidence="1">Multi-pass membrane protein</topology>
    </subcellularLocation>
</comment>
<dbReference type="InterPro" id="IPR003439">
    <property type="entry name" value="ABC_transporter-like_ATP-bd"/>
</dbReference>
<dbReference type="FunFam" id="1.20.1560.10:FF:000001">
    <property type="entry name" value="ATP-binding cassette subfamily C member 1"/>
    <property type="match status" value="1"/>
</dbReference>
<feature type="chain" id="PRO_5032791994" description="ABC-type glutathione-S-conjugate transporter" evidence="14">
    <location>
        <begin position="18"/>
        <end position="501"/>
    </location>
</feature>
<evidence type="ECO:0000256" key="2">
    <source>
        <dbReference type="ARBA" id="ARBA00009726"/>
    </source>
</evidence>
<dbReference type="SUPFAM" id="SSF52540">
    <property type="entry name" value="P-loop containing nucleoside triphosphate hydrolases"/>
    <property type="match status" value="1"/>
</dbReference>
<reference evidence="17" key="1">
    <citation type="submission" date="2020-02" db="EMBL/GenBank/DDBJ databases">
        <title>Bird 10,000 Genomes (B10K) Project - Family phase.</title>
        <authorList>
            <person name="Zhang G."/>
        </authorList>
    </citation>
    <scope>NUCLEOTIDE SEQUENCE</scope>
    <source>
        <strain evidence="17">B10K-DU-030-59</strain>
    </source>
</reference>
<feature type="non-terminal residue" evidence="17">
    <location>
        <position position="501"/>
    </location>
</feature>
<sequence length="501" mass="56016">IFLLFSTILSSRGAVQASRVMHQQLLSNILRAPMSFFDTTPTGRIVNRFAKDIFTIDETIPMSFRSWLSCLMGIISTLIMISLATPFFTLVIIPLGIFYYFVLRFYISTSRQLRRLDSVTRSPIYSHFGETVSGLSVIRAYRHQGRFLQHNESTMDINQKSVYSWIISNRWLAIRLEFVGSLVVFFSALLAVISKDTLEGGIVGLSVSSALNITQTLNWLVRTSSELETNIVAVERVHEYMKVKNEVRRTESRHTLAAQLGASQYHRVHAPLTLLYPQAPWLLPQVGVVGRTGAGKSSLTNCLFRLLEAAGGTIIIDNVDIATIGLHDLRQNLTIIPQDPVLFTGTLRMNLDPFDQYPDEEIWKALELSHLKTYVQNLPERLLHLVTEGGENLSVGQRQLVCLARALLRKAKILVLDEATAAVDLETDHLIQSTIRSAFANCTVITIAHRLHTIMDSNRVMVLDAGRIVEYGSPEELLRKQGTFAAMAKDAGISSTESTAL</sequence>
<dbReference type="Pfam" id="PF00005">
    <property type="entry name" value="ABC_tran"/>
    <property type="match status" value="1"/>
</dbReference>
<dbReference type="OrthoDB" id="6500128at2759"/>
<dbReference type="Gene3D" id="3.40.50.300">
    <property type="entry name" value="P-loop containing nucleotide triphosphate hydrolases"/>
    <property type="match status" value="1"/>
</dbReference>
<evidence type="ECO:0000256" key="13">
    <source>
        <dbReference type="SAM" id="Phobius"/>
    </source>
</evidence>
<keyword evidence="6" id="KW-0547">Nucleotide-binding</keyword>
<accession>A0A852KG25</accession>
<dbReference type="PROSITE" id="PS00211">
    <property type="entry name" value="ABC_TRANSPORTER_1"/>
    <property type="match status" value="1"/>
</dbReference>
<dbReference type="Proteomes" id="UP000654395">
    <property type="component" value="Unassembled WGS sequence"/>
</dbReference>
<feature type="transmembrane region" description="Helical" evidence="13">
    <location>
        <begin position="172"/>
        <end position="193"/>
    </location>
</feature>
<dbReference type="InterPro" id="IPR017871">
    <property type="entry name" value="ABC_transporter-like_CS"/>
</dbReference>
<evidence type="ECO:0000256" key="7">
    <source>
        <dbReference type="ARBA" id="ARBA00022840"/>
    </source>
</evidence>
<evidence type="ECO:0000256" key="12">
    <source>
        <dbReference type="ARBA" id="ARBA00047523"/>
    </source>
</evidence>
<dbReference type="GO" id="GO:0015431">
    <property type="term" value="F:ABC-type glutathione S-conjugate transporter activity"/>
    <property type="evidence" value="ECO:0007669"/>
    <property type="project" value="UniProtKB-EC"/>
</dbReference>
<keyword evidence="10 13" id="KW-0472">Membrane</keyword>
<evidence type="ECO:0000256" key="6">
    <source>
        <dbReference type="ARBA" id="ARBA00022741"/>
    </source>
</evidence>
<evidence type="ECO:0000313" key="18">
    <source>
        <dbReference type="Proteomes" id="UP000654395"/>
    </source>
</evidence>
<dbReference type="InterPro" id="IPR003593">
    <property type="entry name" value="AAA+_ATPase"/>
</dbReference>
<dbReference type="SUPFAM" id="SSF90123">
    <property type="entry name" value="ABC transporter transmembrane region"/>
    <property type="match status" value="1"/>
</dbReference>
<dbReference type="GO" id="GO:0016887">
    <property type="term" value="F:ATP hydrolysis activity"/>
    <property type="evidence" value="ECO:0007669"/>
    <property type="project" value="InterPro"/>
</dbReference>
<dbReference type="GO" id="GO:0005524">
    <property type="term" value="F:ATP binding"/>
    <property type="evidence" value="ECO:0007669"/>
    <property type="project" value="UniProtKB-KW"/>
</dbReference>
<dbReference type="FunFam" id="3.40.50.300:FF:000074">
    <property type="entry name" value="Multidrug resistance-associated protein 5 isoform 1"/>
    <property type="match status" value="1"/>
</dbReference>
<feature type="non-terminal residue" evidence="17">
    <location>
        <position position="1"/>
    </location>
</feature>
<feature type="signal peptide" evidence="14">
    <location>
        <begin position="1"/>
        <end position="17"/>
    </location>
</feature>
<dbReference type="AlphaFoldDB" id="A0A852KG25"/>
<dbReference type="GO" id="GO:0016324">
    <property type="term" value="C:apical plasma membrane"/>
    <property type="evidence" value="ECO:0007669"/>
    <property type="project" value="TreeGrafter"/>
</dbReference>
<comment type="catalytic activity">
    <reaction evidence="12">
        <text>leukotriene C4(in) + ATP + H2O = leukotriene C4(out) + ADP + phosphate + H(+)</text>
        <dbReference type="Rhea" id="RHEA:38963"/>
        <dbReference type="ChEBI" id="CHEBI:15377"/>
        <dbReference type="ChEBI" id="CHEBI:15378"/>
        <dbReference type="ChEBI" id="CHEBI:30616"/>
        <dbReference type="ChEBI" id="CHEBI:43474"/>
        <dbReference type="ChEBI" id="CHEBI:57973"/>
        <dbReference type="ChEBI" id="CHEBI:456216"/>
    </reaction>
    <physiologicalReaction direction="left-to-right" evidence="12">
        <dbReference type="Rhea" id="RHEA:38964"/>
    </physiologicalReaction>
</comment>
<evidence type="ECO:0000259" key="15">
    <source>
        <dbReference type="PROSITE" id="PS50893"/>
    </source>
</evidence>
<dbReference type="InterPro" id="IPR050173">
    <property type="entry name" value="ABC_transporter_C-like"/>
</dbReference>
<name>A0A852KG25_UROIN</name>
<evidence type="ECO:0000256" key="11">
    <source>
        <dbReference type="ARBA" id="ARBA00024220"/>
    </source>
</evidence>
<keyword evidence="18" id="KW-1185">Reference proteome</keyword>
<dbReference type="Gene3D" id="1.20.1560.10">
    <property type="entry name" value="ABC transporter type 1, transmembrane domain"/>
    <property type="match status" value="1"/>
</dbReference>
<dbReference type="PANTHER" id="PTHR24223:SF176">
    <property type="entry name" value="ATP-BINDING CASSETTE SUB-FAMILY C MEMBER 2"/>
    <property type="match status" value="1"/>
</dbReference>
<keyword evidence="4 13" id="KW-0812">Transmembrane</keyword>
<feature type="transmembrane region" description="Helical" evidence="13">
    <location>
        <begin position="71"/>
        <end position="102"/>
    </location>
</feature>
<dbReference type="SMART" id="SM00382">
    <property type="entry name" value="AAA"/>
    <property type="match status" value="1"/>
</dbReference>
<organism evidence="17 18">
    <name type="scientific">Urocolius indicus</name>
    <name type="common">Red-faced mousebird</name>
    <name type="synonym">Colius indicus</name>
    <dbReference type="NCBI Taxonomy" id="458196"/>
    <lineage>
        <taxon>Eukaryota</taxon>
        <taxon>Metazoa</taxon>
        <taxon>Chordata</taxon>
        <taxon>Craniata</taxon>
        <taxon>Vertebrata</taxon>
        <taxon>Euteleostomi</taxon>
        <taxon>Archelosauria</taxon>
        <taxon>Archosauria</taxon>
        <taxon>Dinosauria</taxon>
        <taxon>Saurischia</taxon>
        <taxon>Theropoda</taxon>
        <taxon>Coelurosauria</taxon>
        <taxon>Aves</taxon>
        <taxon>Neognathae</taxon>
        <taxon>Neoaves</taxon>
        <taxon>Telluraves</taxon>
        <taxon>Coraciimorphae</taxon>
        <taxon>Coliiformes</taxon>
        <taxon>Coliidae</taxon>
        <taxon>Urocolius</taxon>
    </lineage>
</organism>
<evidence type="ECO:0000256" key="5">
    <source>
        <dbReference type="ARBA" id="ARBA00022737"/>
    </source>
</evidence>
<dbReference type="InterPro" id="IPR027417">
    <property type="entry name" value="P-loop_NTPase"/>
</dbReference>
<dbReference type="EC" id="7.6.2.3" evidence="11"/>
<evidence type="ECO:0000259" key="16">
    <source>
        <dbReference type="PROSITE" id="PS50929"/>
    </source>
</evidence>
<keyword evidence="7" id="KW-0067">ATP-binding</keyword>
<dbReference type="CDD" id="cd18603">
    <property type="entry name" value="ABC_6TM_MRP1_2_3_6_D2_like"/>
    <property type="match status" value="1"/>
</dbReference>
<dbReference type="PANTHER" id="PTHR24223">
    <property type="entry name" value="ATP-BINDING CASSETTE SUB-FAMILY C"/>
    <property type="match status" value="1"/>
</dbReference>
<comment type="similarity">
    <text evidence="2">Belongs to the ABC transporter superfamily. ABCC family. Conjugate transporter (TC 3.A.1.208) subfamily.</text>
</comment>
<evidence type="ECO:0000256" key="14">
    <source>
        <dbReference type="SAM" id="SignalP"/>
    </source>
</evidence>
<protein>
    <recommendedName>
        <fullName evidence="11">ABC-type glutathione-S-conjugate transporter</fullName>
        <ecNumber evidence="11">7.6.2.3</ecNumber>
    </recommendedName>
</protein>
<dbReference type="InterPro" id="IPR036640">
    <property type="entry name" value="ABC1_TM_sf"/>
</dbReference>
<evidence type="ECO:0000256" key="4">
    <source>
        <dbReference type="ARBA" id="ARBA00022692"/>
    </source>
</evidence>
<keyword evidence="14" id="KW-0732">Signal</keyword>
<dbReference type="CDD" id="cd03244">
    <property type="entry name" value="ABCC_MRP_domain2"/>
    <property type="match status" value="1"/>
</dbReference>
<evidence type="ECO:0000256" key="9">
    <source>
        <dbReference type="ARBA" id="ARBA00022989"/>
    </source>
</evidence>
<evidence type="ECO:0000256" key="8">
    <source>
        <dbReference type="ARBA" id="ARBA00022967"/>
    </source>
</evidence>
<evidence type="ECO:0000256" key="3">
    <source>
        <dbReference type="ARBA" id="ARBA00022448"/>
    </source>
</evidence>
<comment type="caution">
    <text evidence="17">The sequence shown here is derived from an EMBL/GenBank/DDBJ whole genome shotgun (WGS) entry which is preliminary data.</text>
</comment>
<proteinExistence type="inferred from homology"/>
<dbReference type="InterPro" id="IPR011527">
    <property type="entry name" value="ABC1_TM_dom"/>
</dbReference>
<dbReference type="GO" id="GO:0012505">
    <property type="term" value="C:endomembrane system"/>
    <property type="evidence" value="ECO:0007669"/>
    <property type="project" value="UniProtKB-SubCell"/>
</dbReference>
<dbReference type="PROSITE" id="PS50893">
    <property type="entry name" value="ABC_TRANSPORTER_2"/>
    <property type="match status" value="1"/>
</dbReference>
<gene>
    <name evidence="17" type="primary">Abcc2</name>
    <name evidence="17" type="ORF">UROIND_R10867</name>
</gene>
<evidence type="ECO:0000256" key="1">
    <source>
        <dbReference type="ARBA" id="ARBA00004127"/>
    </source>
</evidence>
<keyword evidence="5" id="KW-0677">Repeat</keyword>
<evidence type="ECO:0000256" key="10">
    <source>
        <dbReference type="ARBA" id="ARBA00023136"/>
    </source>
</evidence>
<dbReference type="Pfam" id="PF00664">
    <property type="entry name" value="ABC_membrane"/>
    <property type="match status" value="1"/>
</dbReference>
<keyword evidence="3" id="KW-0813">Transport</keyword>
<keyword evidence="8" id="KW-1278">Translocase</keyword>
<dbReference type="PROSITE" id="PS50929">
    <property type="entry name" value="ABC_TM1F"/>
    <property type="match status" value="1"/>
</dbReference>